<dbReference type="OrthoDB" id="8596123at2"/>
<sequence>MSTILKPTITTAGLQAIFNADSNGLQAKITQIGLGDQAYDPNQNRTALSSEKNRINIASGRLVTPTQIHMSVIDDSNKTFWVREVGFYLSDGTLFAVYSEAGKALAFKSPEVDLLLAFDLALTGVPAGSVNIIDQGIDLNILIAPELAKMATAQISNMYRYIKQKLTLLKAGIH</sequence>
<name>A0A1I1Q2I8_9GAMM</name>
<keyword evidence="3" id="KW-1185">Reference proteome</keyword>
<dbReference type="RefSeq" id="WP_091987744.1">
    <property type="nucleotide sequence ID" value="NZ_FOLO01000035.1"/>
</dbReference>
<evidence type="ECO:0000259" key="1">
    <source>
        <dbReference type="Pfam" id="PF12571"/>
    </source>
</evidence>
<dbReference type="Pfam" id="PF12571">
    <property type="entry name" value="Phage_tail_fib"/>
    <property type="match status" value="1"/>
</dbReference>
<reference evidence="2 3" key="1">
    <citation type="submission" date="2016-10" db="EMBL/GenBank/DDBJ databases">
        <authorList>
            <person name="de Groot N.N."/>
        </authorList>
    </citation>
    <scope>NUCLEOTIDE SEQUENCE [LARGE SCALE GENOMIC DNA]</scope>
    <source>
        <strain evidence="2 3">DSM 6059</strain>
    </source>
</reference>
<evidence type="ECO:0000313" key="3">
    <source>
        <dbReference type="Proteomes" id="UP000198862"/>
    </source>
</evidence>
<protein>
    <submittedName>
        <fullName evidence="2">Phage tail-collar fibre protein</fullName>
    </submittedName>
</protein>
<dbReference type="AlphaFoldDB" id="A0A1I1Q2I8"/>
<evidence type="ECO:0000313" key="2">
    <source>
        <dbReference type="EMBL" id="SFD14068.1"/>
    </source>
</evidence>
<organism evidence="2 3">
    <name type="scientific">Pseudoalteromonas denitrificans DSM 6059</name>
    <dbReference type="NCBI Taxonomy" id="1123010"/>
    <lineage>
        <taxon>Bacteria</taxon>
        <taxon>Pseudomonadati</taxon>
        <taxon>Pseudomonadota</taxon>
        <taxon>Gammaproteobacteria</taxon>
        <taxon>Alteromonadales</taxon>
        <taxon>Pseudoalteromonadaceae</taxon>
        <taxon>Pseudoalteromonas</taxon>
    </lineage>
</organism>
<gene>
    <name evidence="2" type="ORF">SAMN02745724_03625</name>
</gene>
<feature type="domain" description="Phage tail fibre protein N-terminal" evidence="1">
    <location>
        <begin position="3"/>
        <end position="97"/>
    </location>
</feature>
<dbReference type="InterPro" id="IPR022225">
    <property type="entry name" value="Phage_tail_fibre_N"/>
</dbReference>
<accession>A0A1I1Q2I8</accession>
<proteinExistence type="predicted"/>
<dbReference type="Proteomes" id="UP000198862">
    <property type="component" value="Unassembled WGS sequence"/>
</dbReference>
<dbReference type="STRING" id="1123010.SAMN02745724_03625"/>
<dbReference type="EMBL" id="FOLO01000035">
    <property type="protein sequence ID" value="SFD14068.1"/>
    <property type="molecule type" value="Genomic_DNA"/>
</dbReference>